<evidence type="ECO:0000313" key="3">
    <source>
        <dbReference type="Proteomes" id="UP000315724"/>
    </source>
</evidence>
<keyword evidence="1" id="KW-0732">Signal</keyword>
<proteinExistence type="predicted"/>
<organism evidence="2 3">
    <name type="scientific">Thalassoglobus polymorphus</name>
    <dbReference type="NCBI Taxonomy" id="2527994"/>
    <lineage>
        <taxon>Bacteria</taxon>
        <taxon>Pseudomonadati</taxon>
        <taxon>Planctomycetota</taxon>
        <taxon>Planctomycetia</taxon>
        <taxon>Planctomycetales</taxon>
        <taxon>Planctomycetaceae</taxon>
        <taxon>Thalassoglobus</taxon>
    </lineage>
</organism>
<dbReference type="EMBL" id="CP036267">
    <property type="protein sequence ID" value="QDT32946.1"/>
    <property type="molecule type" value="Genomic_DNA"/>
</dbReference>
<dbReference type="KEGG" id="tpol:Mal48_21960"/>
<dbReference type="RefSeq" id="WP_145198593.1">
    <property type="nucleotide sequence ID" value="NZ_CP036267.1"/>
</dbReference>
<dbReference type="Proteomes" id="UP000315724">
    <property type="component" value="Chromosome"/>
</dbReference>
<feature type="chain" id="PRO_5021815412" evidence="1">
    <location>
        <begin position="28"/>
        <end position="183"/>
    </location>
</feature>
<evidence type="ECO:0000256" key="1">
    <source>
        <dbReference type="SAM" id="SignalP"/>
    </source>
</evidence>
<protein>
    <submittedName>
        <fullName evidence="2">Uncharacterized protein</fullName>
    </submittedName>
</protein>
<gene>
    <name evidence="2" type="ORF">Mal48_21960</name>
</gene>
<keyword evidence="3" id="KW-1185">Reference proteome</keyword>
<dbReference type="AlphaFoldDB" id="A0A517QMS6"/>
<name>A0A517QMS6_9PLAN</name>
<accession>A0A517QMS6</accession>
<feature type="signal peptide" evidence="1">
    <location>
        <begin position="1"/>
        <end position="27"/>
    </location>
</feature>
<reference evidence="2 3" key="1">
    <citation type="submission" date="2019-02" db="EMBL/GenBank/DDBJ databases">
        <title>Deep-cultivation of Planctomycetes and their phenomic and genomic characterization uncovers novel biology.</title>
        <authorList>
            <person name="Wiegand S."/>
            <person name="Jogler M."/>
            <person name="Boedeker C."/>
            <person name="Pinto D."/>
            <person name="Vollmers J."/>
            <person name="Rivas-Marin E."/>
            <person name="Kohn T."/>
            <person name="Peeters S.H."/>
            <person name="Heuer A."/>
            <person name="Rast P."/>
            <person name="Oberbeckmann S."/>
            <person name="Bunk B."/>
            <person name="Jeske O."/>
            <person name="Meyerdierks A."/>
            <person name="Storesund J.E."/>
            <person name="Kallscheuer N."/>
            <person name="Luecker S."/>
            <person name="Lage O.M."/>
            <person name="Pohl T."/>
            <person name="Merkel B.J."/>
            <person name="Hornburger P."/>
            <person name="Mueller R.-W."/>
            <person name="Bruemmer F."/>
            <person name="Labrenz M."/>
            <person name="Spormann A.M."/>
            <person name="Op den Camp H."/>
            <person name="Overmann J."/>
            <person name="Amann R."/>
            <person name="Jetten M.S.M."/>
            <person name="Mascher T."/>
            <person name="Medema M.H."/>
            <person name="Devos D.P."/>
            <person name="Kaster A.-K."/>
            <person name="Ovreas L."/>
            <person name="Rohde M."/>
            <person name="Galperin M.Y."/>
            <person name="Jogler C."/>
        </authorList>
    </citation>
    <scope>NUCLEOTIDE SEQUENCE [LARGE SCALE GENOMIC DNA]</scope>
    <source>
        <strain evidence="2 3">Mal48</strain>
    </source>
</reference>
<sequence length="183" mass="19979" precursor="true">MFCNSTRMASFVFALFAGLVFTSSGFAQDEDAAASLAKAHEQLRAVLDNTDNLFYKSGKENDGSTFYTVIWEHNDNSVKFIATLKKLGFYDGTDIYGLSLWTYVANEENAVPPAVIKAVATTTDRLSLGSFSCSQDFTKVFANVTASLDGLTPASMWFYAAYLQSNKEAMEGIIEEAMSASGR</sequence>
<evidence type="ECO:0000313" key="2">
    <source>
        <dbReference type="EMBL" id="QDT32946.1"/>
    </source>
</evidence>